<evidence type="ECO:0000256" key="1">
    <source>
        <dbReference type="ARBA" id="ARBA00022741"/>
    </source>
</evidence>
<dbReference type="Gene3D" id="1.10.510.10">
    <property type="entry name" value="Transferase(Phosphotransferase) domain 1"/>
    <property type="match status" value="1"/>
</dbReference>
<evidence type="ECO:0000313" key="7">
    <source>
        <dbReference type="Proteomes" id="UP000054007"/>
    </source>
</evidence>
<reference evidence="6 7" key="1">
    <citation type="journal article" date="2015" name="Fungal Genet. Biol.">
        <title>Evolution of novel wood decay mechanisms in Agaricales revealed by the genome sequences of Fistulina hepatica and Cylindrobasidium torrendii.</title>
        <authorList>
            <person name="Floudas D."/>
            <person name="Held B.W."/>
            <person name="Riley R."/>
            <person name="Nagy L.G."/>
            <person name="Koehler G."/>
            <person name="Ransdell A.S."/>
            <person name="Younus H."/>
            <person name="Chow J."/>
            <person name="Chiniquy J."/>
            <person name="Lipzen A."/>
            <person name="Tritt A."/>
            <person name="Sun H."/>
            <person name="Haridas S."/>
            <person name="LaButti K."/>
            <person name="Ohm R.A."/>
            <person name="Kues U."/>
            <person name="Blanchette R.A."/>
            <person name="Grigoriev I.V."/>
            <person name="Minto R.E."/>
            <person name="Hibbett D.S."/>
        </authorList>
    </citation>
    <scope>NUCLEOTIDE SEQUENCE [LARGE SCALE GENOMIC DNA]</scope>
    <source>
        <strain evidence="6 7">FP15055 ss-10</strain>
    </source>
</reference>
<dbReference type="GO" id="GO:0004674">
    <property type="term" value="F:protein serine/threonine kinase activity"/>
    <property type="evidence" value="ECO:0007669"/>
    <property type="project" value="TreeGrafter"/>
</dbReference>
<dbReference type="SUPFAM" id="SSF56112">
    <property type="entry name" value="Protein kinase-like (PK-like)"/>
    <property type="match status" value="1"/>
</dbReference>
<evidence type="ECO:0000259" key="5">
    <source>
        <dbReference type="PROSITE" id="PS50011"/>
    </source>
</evidence>
<dbReference type="GO" id="GO:0045719">
    <property type="term" value="P:negative regulation of glycogen biosynthetic process"/>
    <property type="evidence" value="ECO:0007669"/>
    <property type="project" value="TreeGrafter"/>
</dbReference>
<dbReference type="PANTHER" id="PTHR24346:SF51">
    <property type="entry name" value="PAS DOMAIN-CONTAINING SERINE_THREONINE-PROTEIN KINASE"/>
    <property type="match status" value="1"/>
</dbReference>
<dbReference type="InterPro" id="IPR008271">
    <property type="entry name" value="Ser/Thr_kinase_AS"/>
</dbReference>
<dbReference type="PROSITE" id="PS00107">
    <property type="entry name" value="PROTEIN_KINASE_ATP"/>
    <property type="match status" value="1"/>
</dbReference>
<dbReference type="OrthoDB" id="10252171at2759"/>
<feature type="domain" description="Protein kinase" evidence="5">
    <location>
        <begin position="230"/>
        <end position="545"/>
    </location>
</feature>
<keyword evidence="6" id="KW-0808">Transferase</keyword>
<dbReference type="Proteomes" id="UP000054007">
    <property type="component" value="Unassembled WGS sequence"/>
</dbReference>
<sequence>MLSAPPPLDLAFDVNDEWTPQQRLYRTASVGSWGVTSMGRGFDWEDENDDRSDKAYGQREKERGAGDDKGDTPRQLWAEPSFIDRPEPADIAALKTPIASHPAKIMRPVTNVTPVVADPIMASTLTAEPPGFYPSTMASSVPPSPSLSRHPSSRSGGMPRPRRRSSQQRVSLIAGRLSIAPSEPPSPQPVAKSLNRMSSQSSLLSVASSTRAPSPARSESFLGEKTIADFKLDGDIGRGAYGVVSRARPVNPDGSLGSPVVIKKVIKSRILADCWKRHPKHGTIPIEIYVMESISKTSYTLPAPPPWLRGNASNWVEGTVVQGHPNICSLLDFFEDNHYYYLVMPSLLQSPLSDEPAAPSDLFDLVEAYPNGLPPDQIRTYLGQIADALMFLHERGIVHRDVKDENVVLGPDGRCILIDFGSSGIVRKNGWDSFSGTLDYAAPEILRGERYHGLPQDTWAFGVVAYVLLIGECPFLTAEEALEGLSLFATASIALDERCDGAGLEGEDTDGGGRLDDAATLVRACLQQNAQSRPTFDKVVKCRFLAGRSGLAEI</sequence>
<dbReference type="PROSITE" id="PS00108">
    <property type="entry name" value="PROTEIN_KINASE_ST"/>
    <property type="match status" value="1"/>
</dbReference>
<organism evidence="6 7">
    <name type="scientific">Cylindrobasidium torrendii FP15055 ss-10</name>
    <dbReference type="NCBI Taxonomy" id="1314674"/>
    <lineage>
        <taxon>Eukaryota</taxon>
        <taxon>Fungi</taxon>
        <taxon>Dikarya</taxon>
        <taxon>Basidiomycota</taxon>
        <taxon>Agaricomycotina</taxon>
        <taxon>Agaricomycetes</taxon>
        <taxon>Agaricomycetidae</taxon>
        <taxon>Agaricales</taxon>
        <taxon>Marasmiineae</taxon>
        <taxon>Physalacriaceae</taxon>
        <taxon>Cylindrobasidium</taxon>
    </lineage>
</organism>
<dbReference type="GO" id="GO:0005524">
    <property type="term" value="F:ATP binding"/>
    <property type="evidence" value="ECO:0007669"/>
    <property type="project" value="UniProtKB-UniRule"/>
</dbReference>
<dbReference type="Pfam" id="PF00069">
    <property type="entry name" value="Pkinase"/>
    <property type="match status" value="1"/>
</dbReference>
<keyword evidence="1 3" id="KW-0547">Nucleotide-binding</keyword>
<feature type="compositionally biased region" description="Basic and acidic residues" evidence="4">
    <location>
        <begin position="51"/>
        <end position="72"/>
    </location>
</feature>
<dbReference type="Gene3D" id="3.30.200.20">
    <property type="entry name" value="Phosphorylase Kinase, domain 1"/>
    <property type="match status" value="2"/>
</dbReference>
<feature type="region of interest" description="Disordered" evidence="4">
    <location>
        <begin position="133"/>
        <end position="197"/>
    </location>
</feature>
<dbReference type="InterPro" id="IPR017441">
    <property type="entry name" value="Protein_kinase_ATP_BS"/>
</dbReference>
<proteinExistence type="predicted"/>
<gene>
    <name evidence="6" type="ORF">CYLTODRAFT_417568</name>
</gene>
<dbReference type="GO" id="GO:0035556">
    <property type="term" value="P:intracellular signal transduction"/>
    <property type="evidence" value="ECO:0007669"/>
    <property type="project" value="TreeGrafter"/>
</dbReference>
<protein>
    <submittedName>
        <fullName evidence="6">Kinase-like protein</fullName>
    </submittedName>
</protein>
<keyword evidence="7" id="KW-1185">Reference proteome</keyword>
<dbReference type="EMBL" id="KN880440">
    <property type="protein sequence ID" value="KIY72786.1"/>
    <property type="molecule type" value="Genomic_DNA"/>
</dbReference>
<evidence type="ECO:0000313" key="6">
    <source>
        <dbReference type="EMBL" id="KIY72786.1"/>
    </source>
</evidence>
<dbReference type="PROSITE" id="PS50011">
    <property type="entry name" value="PROTEIN_KINASE_DOM"/>
    <property type="match status" value="1"/>
</dbReference>
<dbReference type="SMART" id="SM00220">
    <property type="entry name" value="S_TKc"/>
    <property type="match status" value="1"/>
</dbReference>
<feature type="region of interest" description="Disordered" evidence="4">
    <location>
        <begin position="38"/>
        <end position="84"/>
    </location>
</feature>
<dbReference type="InterPro" id="IPR000719">
    <property type="entry name" value="Prot_kinase_dom"/>
</dbReference>
<dbReference type="GO" id="GO:0005829">
    <property type="term" value="C:cytosol"/>
    <property type="evidence" value="ECO:0007669"/>
    <property type="project" value="TreeGrafter"/>
</dbReference>
<accession>A0A0D7BT60</accession>
<dbReference type="InterPro" id="IPR011009">
    <property type="entry name" value="Kinase-like_dom_sf"/>
</dbReference>
<feature type="binding site" evidence="3">
    <location>
        <position position="264"/>
    </location>
    <ligand>
        <name>ATP</name>
        <dbReference type="ChEBI" id="CHEBI:30616"/>
    </ligand>
</feature>
<dbReference type="PANTHER" id="PTHR24346">
    <property type="entry name" value="MAP/MICROTUBULE AFFINITY-REGULATING KINASE"/>
    <property type="match status" value="1"/>
</dbReference>
<evidence type="ECO:0000256" key="2">
    <source>
        <dbReference type="ARBA" id="ARBA00022840"/>
    </source>
</evidence>
<dbReference type="GO" id="GO:0005634">
    <property type="term" value="C:nucleus"/>
    <property type="evidence" value="ECO:0007669"/>
    <property type="project" value="TreeGrafter"/>
</dbReference>
<dbReference type="AlphaFoldDB" id="A0A0D7BT60"/>
<keyword evidence="6" id="KW-0418">Kinase</keyword>
<evidence type="ECO:0000256" key="4">
    <source>
        <dbReference type="SAM" id="MobiDB-lite"/>
    </source>
</evidence>
<evidence type="ECO:0000256" key="3">
    <source>
        <dbReference type="PROSITE-ProRule" id="PRU10141"/>
    </source>
</evidence>
<feature type="compositionally biased region" description="Low complexity" evidence="4">
    <location>
        <begin position="146"/>
        <end position="159"/>
    </location>
</feature>
<name>A0A0D7BT60_9AGAR</name>
<dbReference type="STRING" id="1314674.A0A0D7BT60"/>
<keyword evidence="2 3" id="KW-0067">ATP-binding</keyword>